<dbReference type="AlphaFoldDB" id="A0A9Q3CFZ3"/>
<comment type="caution">
    <text evidence="2">The sequence shown here is derived from an EMBL/GenBank/DDBJ whole genome shotgun (WGS) entry which is preliminary data.</text>
</comment>
<organism evidence="2 3">
    <name type="scientific">Austropuccinia psidii MF-1</name>
    <dbReference type="NCBI Taxonomy" id="1389203"/>
    <lineage>
        <taxon>Eukaryota</taxon>
        <taxon>Fungi</taxon>
        <taxon>Dikarya</taxon>
        <taxon>Basidiomycota</taxon>
        <taxon>Pucciniomycotina</taxon>
        <taxon>Pucciniomycetes</taxon>
        <taxon>Pucciniales</taxon>
        <taxon>Sphaerophragmiaceae</taxon>
        <taxon>Austropuccinia</taxon>
    </lineage>
</organism>
<protein>
    <submittedName>
        <fullName evidence="2">Uncharacterized protein</fullName>
    </submittedName>
</protein>
<proteinExistence type="predicted"/>
<evidence type="ECO:0000313" key="3">
    <source>
        <dbReference type="Proteomes" id="UP000765509"/>
    </source>
</evidence>
<gene>
    <name evidence="2" type="ORF">O181_022165</name>
</gene>
<evidence type="ECO:0000313" key="2">
    <source>
        <dbReference type="EMBL" id="MBW0482450.1"/>
    </source>
</evidence>
<dbReference type="EMBL" id="AVOT02006793">
    <property type="protein sequence ID" value="MBW0482450.1"/>
    <property type="molecule type" value="Genomic_DNA"/>
</dbReference>
<evidence type="ECO:0000256" key="1">
    <source>
        <dbReference type="SAM" id="MobiDB-lite"/>
    </source>
</evidence>
<reference evidence="2" key="1">
    <citation type="submission" date="2021-03" db="EMBL/GenBank/DDBJ databases">
        <title>Draft genome sequence of rust myrtle Austropuccinia psidii MF-1, a brazilian biotype.</title>
        <authorList>
            <person name="Quecine M.C."/>
            <person name="Pachon D.M.R."/>
            <person name="Bonatelli M.L."/>
            <person name="Correr F.H."/>
            <person name="Franceschini L.M."/>
            <person name="Leite T.F."/>
            <person name="Margarido G.R.A."/>
            <person name="Almeida C.A."/>
            <person name="Ferrarezi J.A."/>
            <person name="Labate C.A."/>
        </authorList>
    </citation>
    <scope>NUCLEOTIDE SEQUENCE</scope>
    <source>
        <strain evidence="2">MF-1</strain>
    </source>
</reference>
<dbReference type="Proteomes" id="UP000765509">
    <property type="component" value="Unassembled WGS sequence"/>
</dbReference>
<keyword evidence="3" id="KW-1185">Reference proteome</keyword>
<feature type="region of interest" description="Disordered" evidence="1">
    <location>
        <begin position="1"/>
        <end position="25"/>
    </location>
</feature>
<feature type="compositionally biased region" description="Polar residues" evidence="1">
    <location>
        <begin position="1"/>
        <end position="10"/>
    </location>
</feature>
<accession>A0A9Q3CFZ3</accession>
<name>A0A9Q3CFZ3_9BASI</name>
<sequence>MSSVGTNAGKSSKKPKIRYRPVGPRQPGYNFTERATQIFGIYLLNFQFKTNFGLQPKSWANVALPPSCYREFTDFFEAKLSTYLPGSKIGFGKFSSNKEFDSFQLSNLMTHAQL</sequence>